<keyword evidence="3" id="KW-1185">Reference proteome</keyword>
<organism evidence="2 3">
    <name type="scientific">Allopseudospirillum japonicum</name>
    <dbReference type="NCBI Taxonomy" id="64971"/>
    <lineage>
        <taxon>Bacteria</taxon>
        <taxon>Pseudomonadati</taxon>
        <taxon>Pseudomonadota</taxon>
        <taxon>Gammaproteobacteria</taxon>
        <taxon>Oceanospirillales</taxon>
        <taxon>Oceanospirillaceae</taxon>
        <taxon>Allopseudospirillum</taxon>
    </lineage>
</organism>
<evidence type="ECO:0000313" key="3">
    <source>
        <dbReference type="Proteomes" id="UP000242999"/>
    </source>
</evidence>
<gene>
    <name evidence="2" type="ORF">SAMN05421831_11038</name>
</gene>
<accession>A0A1H6TEI1</accession>
<name>A0A1H6TEI1_9GAMM</name>
<evidence type="ECO:0000313" key="2">
    <source>
        <dbReference type="EMBL" id="SEI78411.1"/>
    </source>
</evidence>
<evidence type="ECO:0000259" key="1">
    <source>
        <dbReference type="Pfam" id="PF01844"/>
    </source>
</evidence>
<proteinExistence type="predicted"/>
<dbReference type="GO" id="GO:0008270">
    <property type="term" value="F:zinc ion binding"/>
    <property type="evidence" value="ECO:0007669"/>
    <property type="project" value="InterPro"/>
</dbReference>
<dbReference type="Pfam" id="PF01844">
    <property type="entry name" value="HNH"/>
    <property type="match status" value="1"/>
</dbReference>
<dbReference type="OrthoDB" id="9802640at2"/>
<dbReference type="AlphaFoldDB" id="A0A1H6TEI1"/>
<feature type="domain" description="HNH" evidence="1">
    <location>
        <begin position="166"/>
        <end position="221"/>
    </location>
</feature>
<reference evidence="3" key="1">
    <citation type="submission" date="2016-10" db="EMBL/GenBank/DDBJ databases">
        <authorList>
            <person name="Varghese N."/>
            <person name="Submissions S."/>
        </authorList>
    </citation>
    <scope>NUCLEOTIDE SEQUENCE [LARGE SCALE GENOMIC DNA]</scope>
    <source>
        <strain evidence="3">DSM 7165</strain>
    </source>
</reference>
<dbReference type="EMBL" id="FNYH01000010">
    <property type="protein sequence ID" value="SEI78411.1"/>
    <property type="molecule type" value="Genomic_DNA"/>
</dbReference>
<dbReference type="STRING" id="64971.SAMN05421831_11038"/>
<keyword evidence="2" id="KW-0378">Hydrolase</keyword>
<protein>
    <submittedName>
        <fullName evidence="2">HNH endonuclease</fullName>
    </submittedName>
</protein>
<dbReference type="GO" id="GO:0004519">
    <property type="term" value="F:endonuclease activity"/>
    <property type="evidence" value="ECO:0007669"/>
    <property type="project" value="UniProtKB-KW"/>
</dbReference>
<keyword evidence="2" id="KW-0540">Nuclease</keyword>
<dbReference type="GO" id="GO:0003676">
    <property type="term" value="F:nucleic acid binding"/>
    <property type="evidence" value="ECO:0007669"/>
    <property type="project" value="InterPro"/>
</dbReference>
<dbReference type="CDD" id="cd00085">
    <property type="entry name" value="HNHc"/>
    <property type="match status" value="1"/>
</dbReference>
<keyword evidence="2" id="KW-0255">Endonuclease</keyword>
<dbReference type="Proteomes" id="UP000242999">
    <property type="component" value="Unassembled WGS sequence"/>
</dbReference>
<dbReference type="InterPro" id="IPR003615">
    <property type="entry name" value="HNH_nuc"/>
</dbReference>
<sequence>MKFSHLNLVLGKKLKMSTFNKYFPIIARTIDSELLRKDSINRDEIIIKMLEVAEVKKRLPDLIRNNKKHNTPEKAVGNLVDWFSAEITKKSKASLPWVNKYVREKTLYSGRRIWEYRFSDKILENEIDERDVEKLTEGSVKIVNVNAYERNPKAREKCIAYYGLTCSCCGFDFFKKYGEIGQDFIYVHHLVPISEMKKSYILDPVEDLRPVCANCHAIIHRKSPPFTIEEIKIMIEKNA</sequence>
<dbReference type="InterPro" id="IPR002711">
    <property type="entry name" value="HNH"/>
</dbReference>